<dbReference type="Proteomes" id="UP000000852">
    <property type="component" value="Chromosome"/>
</dbReference>
<gene>
    <name evidence="2" type="ordered locus">Phep_2639</name>
</gene>
<organism evidence="2 3">
    <name type="scientific">Pedobacter heparinus (strain ATCC 13125 / DSM 2366 / CIP 104194 / JCM 7457 / NBRC 12017 / NCIMB 9290 / NRRL B-14731 / HIM 762-3)</name>
    <dbReference type="NCBI Taxonomy" id="485917"/>
    <lineage>
        <taxon>Bacteria</taxon>
        <taxon>Pseudomonadati</taxon>
        <taxon>Bacteroidota</taxon>
        <taxon>Sphingobacteriia</taxon>
        <taxon>Sphingobacteriales</taxon>
        <taxon>Sphingobacteriaceae</taxon>
        <taxon>Pedobacter</taxon>
    </lineage>
</organism>
<dbReference type="AlphaFoldDB" id="C6Y0C8"/>
<dbReference type="KEGG" id="phe:Phep_2639"/>
<protein>
    <submittedName>
        <fullName evidence="2">Uncharacterized protein</fullName>
    </submittedName>
</protein>
<dbReference type="HOGENOM" id="CLU_791903_0_0_10"/>
<keyword evidence="1" id="KW-0732">Signal</keyword>
<dbReference type="EMBL" id="CP001681">
    <property type="protein sequence ID" value="ACU04840.1"/>
    <property type="molecule type" value="Genomic_DNA"/>
</dbReference>
<keyword evidence="3" id="KW-1185">Reference proteome</keyword>
<name>C6Y0C8_PEDHD</name>
<dbReference type="InterPro" id="IPR023296">
    <property type="entry name" value="Glyco_hydro_beta-prop_sf"/>
</dbReference>
<accession>C6Y0C8</accession>
<sequence>MLMKKISKTVLSCLAVVMLFNYCTSVRTPLKTYNDAGAPFDLEVLSGTREVVLRQEKPWEEQTLAYYKVLKTGKHNWQMWYSSWDNRRNDDYSGYLPYAYSANGKDWTKAVPGNKNNILFGSGFPKKDGIVEQDVFIDGHSPLKYKMLFTARDPADGGKQKTFYMESADGIKWTDRRVLWNKKFDSQFSVLVKDSLYHIYLRMWEVVNHIRYRVIGHAIADRNWRVIKEPEVILRSPYPDFPHIYNNATSGINDSLQVFLPTFFNEKEDRVRVRVAYSIKGQAHLMDADITDDLYHGEDVKWGCVNPGLIPAGKNRYWLYYYGVNKSHNRFMEKGHVAKYYRVLVAVKFR</sequence>
<dbReference type="Gene3D" id="2.115.10.20">
    <property type="entry name" value="Glycosyl hydrolase domain, family 43"/>
    <property type="match status" value="1"/>
</dbReference>
<proteinExistence type="predicted"/>
<reference evidence="2 3" key="1">
    <citation type="journal article" date="2009" name="Stand. Genomic Sci.">
        <title>Complete genome sequence of Pedobacter heparinus type strain (HIM 762-3).</title>
        <authorList>
            <person name="Han C."/>
            <person name="Spring S."/>
            <person name="Lapidus A."/>
            <person name="Del Rio T.G."/>
            <person name="Tice H."/>
            <person name="Copeland A."/>
            <person name="Cheng J.F."/>
            <person name="Lucas S."/>
            <person name="Chen F."/>
            <person name="Nolan M."/>
            <person name="Bruce D."/>
            <person name="Goodwin L."/>
            <person name="Pitluck S."/>
            <person name="Ivanova N."/>
            <person name="Mavromatis K."/>
            <person name="Mikhailova N."/>
            <person name="Pati A."/>
            <person name="Chen A."/>
            <person name="Palaniappan K."/>
            <person name="Land M."/>
            <person name="Hauser L."/>
            <person name="Chang Y.J."/>
            <person name="Jeffries C.C."/>
            <person name="Saunders E."/>
            <person name="Chertkov O."/>
            <person name="Brettin T."/>
            <person name="Goker M."/>
            <person name="Rohde M."/>
            <person name="Bristow J."/>
            <person name="Eisen J.A."/>
            <person name="Markowitz V."/>
            <person name="Hugenholtz P."/>
            <person name="Kyrpides N.C."/>
            <person name="Klenk H.P."/>
            <person name="Detter J.C."/>
        </authorList>
    </citation>
    <scope>NUCLEOTIDE SEQUENCE [LARGE SCALE GENOMIC DNA]</scope>
    <source>
        <strain evidence="3">ATCC 13125 / DSM 2366 / CIP 104194 / JCM 7457 / NBRC 12017 / NCIMB 9290 / NRRL B-14731 / HIM 762-3</strain>
    </source>
</reference>
<feature type="signal peptide" evidence="1">
    <location>
        <begin position="1"/>
        <end position="23"/>
    </location>
</feature>
<evidence type="ECO:0000313" key="3">
    <source>
        <dbReference type="Proteomes" id="UP000000852"/>
    </source>
</evidence>
<evidence type="ECO:0000256" key="1">
    <source>
        <dbReference type="SAM" id="SignalP"/>
    </source>
</evidence>
<dbReference type="SUPFAM" id="SSF75005">
    <property type="entry name" value="Arabinanase/levansucrase/invertase"/>
    <property type="match status" value="1"/>
</dbReference>
<evidence type="ECO:0000313" key="2">
    <source>
        <dbReference type="EMBL" id="ACU04840.1"/>
    </source>
</evidence>
<dbReference type="eggNOG" id="ENOG5033R7N">
    <property type="taxonomic scope" value="Bacteria"/>
</dbReference>
<dbReference type="STRING" id="485917.Phep_2639"/>
<feature type="chain" id="PRO_5002974528" evidence="1">
    <location>
        <begin position="24"/>
        <end position="350"/>
    </location>
</feature>